<comment type="caution">
    <text evidence="2">The sequence shown here is derived from an EMBL/GenBank/DDBJ whole genome shotgun (WGS) entry which is preliminary data.</text>
</comment>
<accession>A0A5C4QYL0</accession>
<dbReference type="AlphaFoldDB" id="A0A5C4QYL0"/>
<evidence type="ECO:0000256" key="1">
    <source>
        <dbReference type="SAM" id="MobiDB-lite"/>
    </source>
</evidence>
<evidence type="ECO:0000313" key="2">
    <source>
        <dbReference type="EMBL" id="TNH31171.1"/>
    </source>
</evidence>
<evidence type="ECO:0000313" key="3">
    <source>
        <dbReference type="Proteomes" id="UP000306145"/>
    </source>
</evidence>
<reference evidence="2 3" key="1">
    <citation type="submission" date="2019-06" db="EMBL/GenBank/DDBJ databases">
        <title>Micromonospora ordensis sp. nov., isolated from deep marine sediment.</title>
        <authorList>
            <person name="Veyisoglu A."/>
            <person name="Carro L."/>
            <person name="Klenk H.-P."/>
            <person name="Sahin N."/>
        </authorList>
    </citation>
    <scope>NUCLEOTIDE SEQUENCE [LARGE SCALE GENOMIC DNA]</scope>
    <source>
        <strain evidence="2 3">S2509</strain>
    </source>
</reference>
<sequence length="66" mass="7080">MTRPSPVSLRKNSRATGPVEPDGCGPSQPAMSGRSILTAKRGGTADHRERRFQAYPEGSSSQTHVE</sequence>
<keyword evidence="3" id="KW-1185">Reference proteome</keyword>
<gene>
    <name evidence="2" type="ORF">FHG89_03670</name>
</gene>
<name>A0A5C4QYL0_9ACTN</name>
<protein>
    <submittedName>
        <fullName evidence="2">Uncharacterized protein</fullName>
    </submittedName>
</protein>
<feature type="compositionally biased region" description="Basic and acidic residues" evidence="1">
    <location>
        <begin position="43"/>
        <end position="52"/>
    </location>
</feature>
<feature type="region of interest" description="Disordered" evidence="1">
    <location>
        <begin position="1"/>
        <end position="66"/>
    </location>
</feature>
<dbReference type="OrthoDB" id="9781469at2"/>
<dbReference type="EMBL" id="VDFY01000084">
    <property type="protein sequence ID" value="TNH31171.1"/>
    <property type="molecule type" value="Genomic_DNA"/>
</dbReference>
<dbReference type="Proteomes" id="UP000306145">
    <property type="component" value="Unassembled WGS sequence"/>
</dbReference>
<proteinExistence type="predicted"/>
<organism evidence="2 3">
    <name type="scientific">Micromonospora orduensis</name>
    <dbReference type="NCBI Taxonomy" id="1420891"/>
    <lineage>
        <taxon>Bacteria</taxon>
        <taxon>Bacillati</taxon>
        <taxon>Actinomycetota</taxon>
        <taxon>Actinomycetes</taxon>
        <taxon>Micromonosporales</taxon>
        <taxon>Micromonosporaceae</taxon>
        <taxon>Micromonospora</taxon>
    </lineage>
</organism>